<comment type="caution">
    <text evidence="8">The sequence shown here is derived from an EMBL/GenBank/DDBJ whole genome shotgun (WGS) entry which is preliminary data.</text>
</comment>
<dbReference type="SUPFAM" id="SSF54637">
    <property type="entry name" value="Thioesterase/thiol ester dehydrase-isomerase"/>
    <property type="match status" value="1"/>
</dbReference>
<dbReference type="InterPro" id="IPR045023">
    <property type="entry name" value="FATA/B"/>
</dbReference>
<evidence type="ECO:0000259" key="7">
    <source>
        <dbReference type="Pfam" id="PF01643"/>
    </source>
</evidence>
<evidence type="ECO:0000313" key="9">
    <source>
        <dbReference type="Proteomes" id="UP000187406"/>
    </source>
</evidence>
<comment type="subcellular location">
    <subcellularLocation>
        <location evidence="1 6">Plastid</location>
        <location evidence="1 6">Chloroplast</location>
    </subcellularLocation>
</comment>
<dbReference type="InParanoid" id="A0A1Q3DI78"/>
<reference evidence="9" key="1">
    <citation type="submission" date="2016-04" db="EMBL/GenBank/DDBJ databases">
        <title>Cephalotus genome sequencing.</title>
        <authorList>
            <person name="Fukushima K."/>
            <person name="Hasebe M."/>
            <person name="Fang X."/>
        </authorList>
    </citation>
    <scope>NUCLEOTIDE SEQUENCE [LARGE SCALE GENOMIC DNA]</scope>
    <source>
        <strain evidence="9">cv. St1</strain>
    </source>
</reference>
<evidence type="ECO:0000256" key="3">
    <source>
        <dbReference type="ARBA" id="ARBA00022528"/>
    </source>
</evidence>
<keyword evidence="5" id="KW-0809">Transit peptide</keyword>
<dbReference type="STRING" id="3775.A0A1Q3DI78"/>
<organism evidence="8 9">
    <name type="scientific">Cephalotus follicularis</name>
    <name type="common">Albany pitcher plant</name>
    <dbReference type="NCBI Taxonomy" id="3775"/>
    <lineage>
        <taxon>Eukaryota</taxon>
        <taxon>Viridiplantae</taxon>
        <taxon>Streptophyta</taxon>
        <taxon>Embryophyta</taxon>
        <taxon>Tracheophyta</taxon>
        <taxon>Spermatophyta</taxon>
        <taxon>Magnoliopsida</taxon>
        <taxon>eudicotyledons</taxon>
        <taxon>Gunneridae</taxon>
        <taxon>Pentapetalae</taxon>
        <taxon>rosids</taxon>
        <taxon>fabids</taxon>
        <taxon>Oxalidales</taxon>
        <taxon>Cephalotaceae</taxon>
        <taxon>Cephalotus</taxon>
    </lineage>
</organism>
<dbReference type="PANTHER" id="PTHR31727">
    <property type="entry name" value="OLEOYL-ACYL CARRIER PROTEIN THIOESTERASE 1, CHLOROPLASTIC"/>
    <property type="match status" value="1"/>
</dbReference>
<dbReference type="AlphaFoldDB" id="A0A1Q3DI78"/>
<dbReference type="Gene3D" id="3.10.129.10">
    <property type="entry name" value="Hotdog Thioesterase"/>
    <property type="match status" value="1"/>
</dbReference>
<proteinExistence type="inferred from homology"/>
<keyword evidence="3 6" id="KW-0150">Chloroplast</keyword>
<feature type="domain" description="Acyl-ACP thioesterase N-terminal hotdog" evidence="7">
    <location>
        <begin position="10"/>
        <end position="89"/>
    </location>
</feature>
<evidence type="ECO:0000256" key="5">
    <source>
        <dbReference type="ARBA" id="ARBA00022946"/>
    </source>
</evidence>
<dbReference type="GO" id="GO:0000036">
    <property type="term" value="F:acyl carrier activity"/>
    <property type="evidence" value="ECO:0007669"/>
    <property type="project" value="TreeGrafter"/>
</dbReference>
<dbReference type="Pfam" id="PF01643">
    <property type="entry name" value="Acyl-ACP_TE"/>
    <property type="match status" value="1"/>
</dbReference>
<keyword evidence="6" id="KW-0443">Lipid metabolism</keyword>
<keyword evidence="6" id="KW-0378">Hydrolase</keyword>
<keyword evidence="6" id="KW-0276">Fatty acid metabolism</keyword>
<keyword evidence="4 6" id="KW-0934">Plastid</keyword>
<dbReference type="GO" id="GO:0016297">
    <property type="term" value="F:fatty acyl-[ACP] hydrolase activity"/>
    <property type="evidence" value="ECO:0007669"/>
    <property type="project" value="InterPro"/>
</dbReference>
<dbReference type="OrthoDB" id="618395at2759"/>
<accession>A0A1Q3DI78</accession>
<evidence type="ECO:0000313" key="8">
    <source>
        <dbReference type="EMBL" id="GAV92119.1"/>
    </source>
</evidence>
<keyword evidence="9" id="KW-1185">Reference proteome</keyword>
<dbReference type="EC" id="3.1.2.-" evidence="6"/>
<keyword evidence="6" id="KW-0444">Lipid biosynthesis</keyword>
<sequence>MKIFIHYFDNLMWVVNIMQIQVDQYPIWGEVVEIDPWIEASGKNGMWRDWLIRSPTTGQIFARETVTLVMMIVQTRRLSKMTEEARAEISQFFVEKQAIKEDVPEKIVIKSSKAKYVTSESLRINQLEVKFLVSSPTIPDLILSHQQASITLECTRECGISDTVKSLCQPDEEGILKDGMRQNNEINLLNGFSFASKIMKGNGIRGPLENEALGYTHLQIKGLHQNEEIVRGRTSWKQKTSNFPFST</sequence>
<evidence type="ECO:0000256" key="4">
    <source>
        <dbReference type="ARBA" id="ARBA00022640"/>
    </source>
</evidence>
<comment type="similarity">
    <text evidence="2 6">Belongs to the acyl-ACP thioesterase family.</text>
</comment>
<evidence type="ECO:0000256" key="6">
    <source>
        <dbReference type="RuleBase" id="RU363096"/>
    </source>
</evidence>
<name>A0A1Q3DI78_CEPFO</name>
<dbReference type="Proteomes" id="UP000187406">
    <property type="component" value="Unassembled WGS sequence"/>
</dbReference>
<protein>
    <recommendedName>
        <fullName evidence="6">Acyl-[acyl-carrier-protein] hydrolase</fullName>
        <ecNumber evidence="6">3.1.2.-</ecNumber>
    </recommendedName>
</protein>
<gene>
    <name evidence="8" type="ORF">CFOL_v3_35500</name>
</gene>
<evidence type="ECO:0000256" key="1">
    <source>
        <dbReference type="ARBA" id="ARBA00004229"/>
    </source>
</evidence>
<keyword evidence="6" id="KW-0275">Fatty acid biosynthesis</keyword>
<dbReference type="InterPro" id="IPR002864">
    <property type="entry name" value="Acyl-ACP_thioesterase_NHD"/>
</dbReference>
<dbReference type="EMBL" id="BDDD01008821">
    <property type="protein sequence ID" value="GAV92119.1"/>
    <property type="molecule type" value="Genomic_DNA"/>
</dbReference>
<dbReference type="PANTHER" id="PTHR31727:SF10">
    <property type="entry name" value="ACYL-[ACYL-CARRIER-PROTEIN] HYDROLASE"/>
    <property type="match status" value="1"/>
</dbReference>
<evidence type="ECO:0000256" key="2">
    <source>
        <dbReference type="ARBA" id="ARBA00006500"/>
    </source>
</evidence>
<comment type="function">
    <text evidence="6">Plays an essential role in chain termination during de novo fatty acid synthesis.</text>
</comment>
<dbReference type="InterPro" id="IPR029069">
    <property type="entry name" value="HotDog_dom_sf"/>
</dbReference>
<dbReference type="GO" id="GO:0009507">
    <property type="term" value="C:chloroplast"/>
    <property type="evidence" value="ECO:0007669"/>
    <property type="project" value="UniProtKB-SubCell"/>
</dbReference>